<dbReference type="GO" id="GO:0005829">
    <property type="term" value="C:cytosol"/>
    <property type="evidence" value="ECO:0007669"/>
    <property type="project" value="TreeGrafter"/>
</dbReference>
<dbReference type="AlphaFoldDB" id="A0A7J0BQD7"/>
<dbReference type="GO" id="GO:0008967">
    <property type="term" value="F:phosphoglycolate phosphatase activity"/>
    <property type="evidence" value="ECO:0007669"/>
    <property type="project" value="UniProtKB-EC"/>
</dbReference>
<dbReference type="GO" id="GO:0006281">
    <property type="term" value="P:DNA repair"/>
    <property type="evidence" value="ECO:0007669"/>
    <property type="project" value="TreeGrafter"/>
</dbReference>
<evidence type="ECO:0000313" key="6">
    <source>
        <dbReference type="Proteomes" id="UP000503820"/>
    </source>
</evidence>
<evidence type="ECO:0000256" key="3">
    <source>
        <dbReference type="ARBA" id="ARBA00006171"/>
    </source>
</evidence>
<keyword evidence="6" id="KW-1185">Reference proteome</keyword>
<dbReference type="Gene3D" id="1.10.150.240">
    <property type="entry name" value="Putative phosphatase, domain 2"/>
    <property type="match status" value="1"/>
</dbReference>
<dbReference type="InterPro" id="IPR023214">
    <property type="entry name" value="HAD_sf"/>
</dbReference>
<dbReference type="EC" id="3.1.3.18" evidence="4"/>
<dbReference type="InterPro" id="IPR036412">
    <property type="entry name" value="HAD-like_sf"/>
</dbReference>
<gene>
    <name evidence="5" type="ORF">DSM19430T_00290</name>
</gene>
<comment type="catalytic activity">
    <reaction evidence="1">
        <text>2-phosphoglycolate + H2O = glycolate + phosphate</text>
        <dbReference type="Rhea" id="RHEA:14369"/>
        <dbReference type="ChEBI" id="CHEBI:15377"/>
        <dbReference type="ChEBI" id="CHEBI:29805"/>
        <dbReference type="ChEBI" id="CHEBI:43474"/>
        <dbReference type="ChEBI" id="CHEBI:58033"/>
        <dbReference type="EC" id="3.1.3.18"/>
    </reaction>
</comment>
<evidence type="ECO:0000256" key="1">
    <source>
        <dbReference type="ARBA" id="ARBA00000830"/>
    </source>
</evidence>
<dbReference type="SFLD" id="SFLDS00003">
    <property type="entry name" value="Haloacid_Dehalogenase"/>
    <property type="match status" value="1"/>
</dbReference>
<dbReference type="SFLD" id="SFLDG01129">
    <property type="entry name" value="C1.5:_HAD__Beta-PGM__Phosphata"/>
    <property type="match status" value="1"/>
</dbReference>
<dbReference type="PANTHER" id="PTHR43434:SF1">
    <property type="entry name" value="PHOSPHOGLYCOLATE PHOSPHATASE"/>
    <property type="match status" value="1"/>
</dbReference>
<protein>
    <recommendedName>
        <fullName evidence="4">phosphoglycolate phosphatase</fullName>
        <ecNumber evidence="4">3.1.3.18</ecNumber>
    </recommendedName>
</protein>
<dbReference type="SUPFAM" id="SSF56784">
    <property type="entry name" value="HAD-like"/>
    <property type="match status" value="1"/>
</dbReference>
<dbReference type="Gene3D" id="3.40.50.1000">
    <property type="entry name" value="HAD superfamily/HAD-like"/>
    <property type="match status" value="1"/>
</dbReference>
<dbReference type="PANTHER" id="PTHR43434">
    <property type="entry name" value="PHOSPHOGLYCOLATE PHOSPHATASE"/>
    <property type="match status" value="1"/>
</dbReference>
<comment type="similarity">
    <text evidence="3">Belongs to the HAD-like hydrolase superfamily. CbbY/CbbZ/Gph/YieH family.</text>
</comment>
<dbReference type="NCBIfam" id="TIGR01509">
    <property type="entry name" value="HAD-SF-IA-v3"/>
    <property type="match status" value="1"/>
</dbReference>
<dbReference type="Proteomes" id="UP000503820">
    <property type="component" value="Unassembled WGS sequence"/>
</dbReference>
<evidence type="ECO:0000256" key="2">
    <source>
        <dbReference type="ARBA" id="ARBA00004818"/>
    </source>
</evidence>
<dbReference type="InterPro" id="IPR050155">
    <property type="entry name" value="HAD-like_hydrolase_sf"/>
</dbReference>
<evidence type="ECO:0000313" key="5">
    <source>
        <dbReference type="EMBL" id="GFM35345.1"/>
    </source>
</evidence>
<dbReference type="EMBL" id="BLVP01000001">
    <property type="protein sequence ID" value="GFM35345.1"/>
    <property type="molecule type" value="Genomic_DNA"/>
</dbReference>
<dbReference type="Pfam" id="PF13419">
    <property type="entry name" value="HAD_2"/>
    <property type="match status" value="1"/>
</dbReference>
<dbReference type="RefSeq" id="WP_243451192.1">
    <property type="nucleotide sequence ID" value="NZ_BLVP01000001.1"/>
</dbReference>
<dbReference type="NCBIfam" id="TIGR01549">
    <property type="entry name" value="HAD-SF-IA-v1"/>
    <property type="match status" value="1"/>
</dbReference>
<name>A0A7J0BQD7_9BACT</name>
<organism evidence="5 6">
    <name type="scientific">Desulfovibrio psychrotolerans</name>
    <dbReference type="NCBI Taxonomy" id="415242"/>
    <lineage>
        <taxon>Bacteria</taxon>
        <taxon>Pseudomonadati</taxon>
        <taxon>Thermodesulfobacteriota</taxon>
        <taxon>Desulfovibrionia</taxon>
        <taxon>Desulfovibrionales</taxon>
        <taxon>Desulfovibrionaceae</taxon>
        <taxon>Desulfovibrio</taxon>
    </lineage>
</organism>
<dbReference type="InterPro" id="IPR023198">
    <property type="entry name" value="PGP-like_dom2"/>
</dbReference>
<evidence type="ECO:0000256" key="4">
    <source>
        <dbReference type="ARBA" id="ARBA00013078"/>
    </source>
</evidence>
<sequence length="225" mass="25814">MFVTPHNLDEAYPLGIAGVIFDCDGVMFDTRQCNVEYYNRILERMDLPPMTTAQEDYVHVATVGASLEHIIPRSRWHEIPEARRSVDYVKEIMPHMRPEPGLFEFLQTLRALGIRMAVYTNRTNSMELVLDRWSISSFFHPVITAQKVRGKPHPEGAFRILEAWRTAPGEVAFIGDSHADQQAAAGAGIPFWAFRNEGLHAHRHVTDFWSVRRAFLQWKAQPNCL</sequence>
<proteinExistence type="inferred from homology"/>
<comment type="pathway">
    <text evidence="2">Organic acid metabolism; glycolate biosynthesis; glycolate from 2-phosphoglycolate: step 1/1.</text>
</comment>
<dbReference type="InterPro" id="IPR006439">
    <property type="entry name" value="HAD-SF_hydro_IA"/>
</dbReference>
<comment type="caution">
    <text evidence="5">The sequence shown here is derived from an EMBL/GenBank/DDBJ whole genome shotgun (WGS) entry which is preliminary data.</text>
</comment>
<dbReference type="InterPro" id="IPR041492">
    <property type="entry name" value="HAD_2"/>
</dbReference>
<accession>A0A7J0BQD7</accession>
<reference evidence="5 6" key="1">
    <citation type="submission" date="2020-05" db="EMBL/GenBank/DDBJ databases">
        <title>Draft genome sequence of Desulfovibrio psychrotolerans JS1T.</title>
        <authorList>
            <person name="Ueno A."/>
            <person name="Tamazawa S."/>
            <person name="Tamamura S."/>
            <person name="Murakami T."/>
            <person name="Kiyama T."/>
            <person name="Inomata H."/>
            <person name="Amano Y."/>
            <person name="Miyakawa K."/>
            <person name="Tamaki H."/>
            <person name="Naganuma T."/>
            <person name="Kaneko K."/>
        </authorList>
    </citation>
    <scope>NUCLEOTIDE SEQUENCE [LARGE SCALE GENOMIC DNA]</scope>
    <source>
        <strain evidence="5 6">JS1</strain>
    </source>
</reference>